<feature type="transmembrane region" description="Helical" evidence="1">
    <location>
        <begin position="43"/>
        <end position="64"/>
    </location>
</feature>
<dbReference type="Pfam" id="PF14208">
    <property type="entry name" value="DUF4320"/>
    <property type="match status" value="1"/>
</dbReference>
<comment type="caution">
    <text evidence="2">The sequence shown here is derived from an EMBL/GenBank/DDBJ whole genome shotgun (WGS) entry which is preliminary data.</text>
</comment>
<evidence type="ECO:0000256" key="1">
    <source>
        <dbReference type="SAM" id="Phobius"/>
    </source>
</evidence>
<name>A0A9D2NFC9_9FIRM</name>
<keyword evidence="1" id="KW-1133">Transmembrane helix</keyword>
<dbReference type="EMBL" id="DWWS01000021">
    <property type="protein sequence ID" value="HJC23211.1"/>
    <property type="molecule type" value="Genomic_DNA"/>
</dbReference>
<organism evidence="2 3">
    <name type="scientific">Candidatus Eisenbergiella merdavium</name>
    <dbReference type="NCBI Taxonomy" id="2838551"/>
    <lineage>
        <taxon>Bacteria</taxon>
        <taxon>Bacillati</taxon>
        <taxon>Bacillota</taxon>
        <taxon>Clostridia</taxon>
        <taxon>Lachnospirales</taxon>
        <taxon>Lachnospiraceae</taxon>
        <taxon>Eisenbergiella</taxon>
    </lineage>
</organism>
<keyword evidence="1" id="KW-0812">Transmembrane</keyword>
<reference evidence="2" key="1">
    <citation type="journal article" date="2021" name="PeerJ">
        <title>Extensive microbial diversity within the chicken gut microbiome revealed by metagenomics and culture.</title>
        <authorList>
            <person name="Gilroy R."/>
            <person name="Ravi A."/>
            <person name="Getino M."/>
            <person name="Pursley I."/>
            <person name="Horton D.L."/>
            <person name="Alikhan N.F."/>
            <person name="Baker D."/>
            <person name="Gharbi K."/>
            <person name="Hall N."/>
            <person name="Watson M."/>
            <person name="Adriaenssens E.M."/>
            <person name="Foster-Nyarko E."/>
            <person name="Jarju S."/>
            <person name="Secka A."/>
            <person name="Antonio M."/>
            <person name="Oren A."/>
            <person name="Chaudhuri R.R."/>
            <person name="La Ragione R."/>
            <person name="Hildebrand F."/>
            <person name="Pallen M.J."/>
        </authorList>
    </citation>
    <scope>NUCLEOTIDE SEQUENCE</scope>
    <source>
        <strain evidence="2">USAMLcec2-132</strain>
    </source>
</reference>
<evidence type="ECO:0000313" key="3">
    <source>
        <dbReference type="Proteomes" id="UP000823891"/>
    </source>
</evidence>
<evidence type="ECO:0000313" key="2">
    <source>
        <dbReference type="EMBL" id="HJC23211.1"/>
    </source>
</evidence>
<dbReference type="Proteomes" id="UP000823891">
    <property type="component" value="Unassembled WGS sequence"/>
</dbReference>
<dbReference type="AlphaFoldDB" id="A0A9D2NFC9"/>
<accession>A0A9D2NFC9</accession>
<reference evidence="2" key="2">
    <citation type="submission" date="2021-04" db="EMBL/GenBank/DDBJ databases">
        <authorList>
            <person name="Gilroy R."/>
        </authorList>
    </citation>
    <scope>NUCLEOTIDE SEQUENCE</scope>
    <source>
        <strain evidence="2">USAMLcec2-132</strain>
    </source>
</reference>
<proteinExistence type="predicted"/>
<dbReference type="InterPro" id="IPR025469">
    <property type="entry name" value="DUF4320"/>
</dbReference>
<keyword evidence="1" id="KW-0472">Membrane</keyword>
<sequence>MSPYTGRSQEISFPPAPFSPSERGIPLKNKLYLIRSEKGEASYISSFIYILAAVILIAFILNVFHIISVKQAMDHCADQLTKQIQLSGGINGDTASLFTFLSSQMDGVEDLTWQVDSPVSTDQIQIGTPFYVTVSGKCYLGGFWNFNLVPIQIVAQGAGVSEHYWK</sequence>
<protein>
    <submittedName>
        <fullName evidence="2">DUF4320 family protein</fullName>
    </submittedName>
</protein>
<gene>
    <name evidence="2" type="ORF">H9761_05845</name>
</gene>